<dbReference type="Pfam" id="PF08608">
    <property type="entry name" value="Wyosine_form"/>
    <property type="match status" value="1"/>
</dbReference>
<evidence type="ECO:0000256" key="4">
    <source>
        <dbReference type="ARBA" id="ARBA00012821"/>
    </source>
</evidence>
<evidence type="ECO:0000256" key="12">
    <source>
        <dbReference type="ARBA" id="ARBA00049466"/>
    </source>
</evidence>
<feature type="non-terminal residue" evidence="16">
    <location>
        <position position="1"/>
    </location>
</feature>
<dbReference type="OMA" id="NVPYHKD"/>
<comment type="catalytic activity">
    <reaction evidence="12">
        <text>N(1)-methylguanosine(37) in tRNA(Phe) + pyruvate + S-adenosyl-L-methionine = 4-demethylwyosine(37) in tRNA(Phe) + 5'-deoxyadenosine + L-methionine + CO2 + H2O</text>
        <dbReference type="Rhea" id="RHEA:36347"/>
        <dbReference type="Rhea" id="RHEA-COMP:10164"/>
        <dbReference type="Rhea" id="RHEA-COMP:10165"/>
        <dbReference type="ChEBI" id="CHEBI:15361"/>
        <dbReference type="ChEBI" id="CHEBI:15377"/>
        <dbReference type="ChEBI" id="CHEBI:16526"/>
        <dbReference type="ChEBI" id="CHEBI:17319"/>
        <dbReference type="ChEBI" id="CHEBI:57844"/>
        <dbReference type="ChEBI" id="CHEBI:59789"/>
        <dbReference type="ChEBI" id="CHEBI:64315"/>
        <dbReference type="ChEBI" id="CHEBI:73542"/>
        <dbReference type="EC" id="4.1.3.44"/>
    </reaction>
</comment>
<evidence type="ECO:0000313" key="17">
    <source>
        <dbReference type="Proteomes" id="UP000001449"/>
    </source>
</evidence>
<feature type="domain" description="Radical SAM core" evidence="15">
    <location>
        <begin position="218"/>
        <end position="469"/>
    </location>
</feature>
<reference evidence="16 17" key="1">
    <citation type="journal article" date="2004" name="Science">
        <title>The genome of the diatom Thalassiosira pseudonana: ecology, evolution, and metabolism.</title>
        <authorList>
            <person name="Armbrust E.V."/>
            <person name="Berges J.A."/>
            <person name="Bowler C."/>
            <person name="Green B.R."/>
            <person name="Martinez D."/>
            <person name="Putnam N.H."/>
            <person name="Zhou S."/>
            <person name="Allen A.E."/>
            <person name="Apt K.E."/>
            <person name="Bechner M."/>
            <person name="Brzezinski M.A."/>
            <person name="Chaal B.K."/>
            <person name="Chiovitti A."/>
            <person name="Davis A.K."/>
            <person name="Demarest M.S."/>
            <person name="Detter J.C."/>
            <person name="Glavina T."/>
            <person name="Goodstein D."/>
            <person name="Hadi M.Z."/>
            <person name="Hellsten U."/>
            <person name="Hildebrand M."/>
            <person name="Jenkins B.D."/>
            <person name="Jurka J."/>
            <person name="Kapitonov V.V."/>
            <person name="Kroger N."/>
            <person name="Lau W.W."/>
            <person name="Lane T.W."/>
            <person name="Larimer F.W."/>
            <person name="Lippmeier J.C."/>
            <person name="Lucas S."/>
            <person name="Medina M."/>
            <person name="Montsant A."/>
            <person name="Obornik M."/>
            <person name="Parker M.S."/>
            <person name="Palenik B."/>
            <person name="Pazour G.J."/>
            <person name="Richardson P.M."/>
            <person name="Rynearson T.A."/>
            <person name="Saito M.A."/>
            <person name="Schwartz D.C."/>
            <person name="Thamatrakoln K."/>
            <person name="Valentin K."/>
            <person name="Vardi A."/>
            <person name="Wilkerson F.P."/>
            <person name="Rokhsar D.S."/>
        </authorList>
    </citation>
    <scope>NUCLEOTIDE SEQUENCE [LARGE SCALE GENOMIC DNA]</scope>
    <source>
        <strain evidence="16 17">CCMP1335</strain>
    </source>
</reference>
<evidence type="ECO:0000256" key="7">
    <source>
        <dbReference type="ARBA" id="ARBA00022694"/>
    </source>
</evidence>
<dbReference type="PANTHER" id="PTHR13930">
    <property type="entry name" value="S-ADENOSYL-L-METHIONINE-DEPENDENT TRNA 4-DEMETHYLWYOSINE SYNTHASE"/>
    <property type="match status" value="1"/>
</dbReference>
<proteinExistence type="inferred from homology"/>
<evidence type="ECO:0000256" key="1">
    <source>
        <dbReference type="ARBA" id="ARBA00001966"/>
    </source>
</evidence>
<dbReference type="GO" id="GO:0051539">
    <property type="term" value="F:4 iron, 4 sulfur cluster binding"/>
    <property type="evidence" value="ECO:0007669"/>
    <property type="project" value="UniProtKB-KW"/>
</dbReference>
<dbReference type="InterPro" id="IPR029039">
    <property type="entry name" value="Flavoprotein-like_sf"/>
</dbReference>
<dbReference type="PROSITE" id="PS51918">
    <property type="entry name" value="RADICAL_SAM"/>
    <property type="match status" value="1"/>
</dbReference>
<dbReference type="PROSITE" id="PS50902">
    <property type="entry name" value="FLAVODOXIN_LIKE"/>
    <property type="match status" value="1"/>
</dbReference>
<accession>B5YME4</accession>
<keyword evidence="9" id="KW-0408">Iron</keyword>
<dbReference type="Proteomes" id="UP000001449">
    <property type="component" value="Chromosome 7"/>
</dbReference>
<evidence type="ECO:0000256" key="5">
    <source>
        <dbReference type="ARBA" id="ARBA00022485"/>
    </source>
</evidence>
<comment type="similarity">
    <text evidence="3">Belongs to the TYW1 family.</text>
</comment>
<keyword evidence="10" id="KW-0411">Iron-sulfur</keyword>
<comment type="pathway">
    <text evidence="2">tRNA modification; wybutosine-tRNA(Phe) biosynthesis.</text>
</comment>
<keyword evidence="17" id="KW-1185">Reference proteome</keyword>
<feature type="non-terminal residue" evidence="16">
    <location>
        <position position="564"/>
    </location>
</feature>
<dbReference type="AlphaFoldDB" id="B5YME4"/>
<dbReference type="PaxDb" id="35128-Thaps13378"/>
<dbReference type="KEGG" id="tps:THAPS_13378"/>
<dbReference type="InterPro" id="IPR013917">
    <property type="entry name" value="tRNA_wybutosine-synth"/>
</dbReference>
<feature type="domain" description="Flavodoxin-like" evidence="14">
    <location>
        <begin position="1"/>
        <end position="109"/>
    </location>
</feature>
<dbReference type="GeneID" id="7448957"/>
<evidence type="ECO:0000256" key="9">
    <source>
        <dbReference type="ARBA" id="ARBA00023004"/>
    </source>
</evidence>
<gene>
    <name evidence="16" type="ORF">THAPS_13378</name>
</gene>
<dbReference type="STRING" id="35128.B5YME4"/>
<dbReference type="PANTHER" id="PTHR13930:SF0">
    <property type="entry name" value="S-ADENOSYL-L-METHIONINE-DEPENDENT TRNA 4-DEMETHYLWYOSINE SYNTHASE TYW1-RELATED"/>
    <property type="match status" value="1"/>
</dbReference>
<keyword evidence="8" id="KW-0479">Metal-binding</keyword>
<dbReference type="CDD" id="cd01335">
    <property type="entry name" value="Radical_SAM"/>
    <property type="match status" value="1"/>
</dbReference>
<evidence type="ECO:0000256" key="13">
    <source>
        <dbReference type="SAM" id="MobiDB-lite"/>
    </source>
</evidence>
<dbReference type="eggNOG" id="KOG1160">
    <property type="taxonomic scope" value="Eukaryota"/>
</dbReference>
<dbReference type="GO" id="GO:0046872">
    <property type="term" value="F:metal ion binding"/>
    <property type="evidence" value="ECO:0007669"/>
    <property type="project" value="UniProtKB-KW"/>
</dbReference>
<sequence length="564" mass="63311">ILLFVLPTWTDGTLPPDSQVLLQSLEEISTDWRVAPEPLRSSNPQTQLKVGAFGMGSSAYDAVTVGKPAKDVFSCLVGKLGARPLSLMIGDSEVGDSDVVFEKWMSGIVSSIFTELYTPTSDTKNGDGSSTDSLSEDEDDDDDDDDAIVDLEDMGNVMKSQSSAMKSSVPKEMVTPKQAKALKKEGYKLIGTHSAVKLCRWTKHQLRGRGGCYKHTHYGITSYQCMEATPSLACANKCVFCWRHHKNPVGREWRWKTDDPAMIVEEAVNMHVDMIKETRGIPGIQMDRWAEAHKVRHCALSLVGEPIMYPRINELLHELHEREISTFLVTNGQHPQAINDLVPITQLYVSVDASTPESLEAIDRPLFRDAWDRLKQSLSCLKRKGQRTVARLTVVKGWNSDEIGGYARLIALGHCSLVEVKGVTFCGKSDASNLNMTNTPWHHEVVEFTKILRDELNAIREEGGDDPLPEYDLACEHKHSCSVLLARVDQFAVPDPDDPSNRKWRTWIDYDKFQMLAKKHKVDPTFTFGVEDYIADTPSWAVFGADEEGFDPTDNRHRRKKKYP</sequence>
<dbReference type="GO" id="GO:0010181">
    <property type="term" value="F:FMN binding"/>
    <property type="evidence" value="ECO:0007669"/>
    <property type="project" value="InterPro"/>
</dbReference>
<evidence type="ECO:0000256" key="8">
    <source>
        <dbReference type="ARBA" id="ARBA00022723"/>
    </source>
</evidence>
<evidence type="ECO:0000256" key="11">
    <source>
        <dbReference type="ARBA" id="ARBA00023239"/>
    </source>
</evidence>
<comment type="cofactor">
    <cofactor evidence="1">
        <name>[4Fe-4S] cluster</name>
        <dbReference type="ChEBI" id="CHEBI:49883"/>
    </cofactor>
</comment>
<dbReference type="EC" id="4.1.3.44" evidence="4"/>
<evidence type="ECO:0000256" key="6">
    <source>
        <dbReference type="ARBA" id="ARBA00022691"/>
    </source>
</evidence>
<dbReference type="GO" id="GO:0031591">
    <property type="term" value="P:wybutosine biosynthetic process"/>
    <property type="evidence" value="ECO:0000318"/>
    <property type="project" value="GO_Central"/>
</dbReference>
<dbReference type="EMBL" id="CP001160">
    <property type="protein sequence ID" value="ACI64444.1"/>
    <property type="molecule type" value="Genomic_DNA"/>
</dbReference>
<keyword evidence="5" id="KW-0004">4Fe-4S</keyword>
<feature type="compositionally biased region" description="Acidic residues" evidence="13">
    <location>
        <begin position="134"/>
        <end position="146"/>
    </location>
</feature>
<evidence type="ECO:0000313" key="16">
    <source>
        <dbReference type="EMBL" id="ACI64444.1"/>
    </source>
</evidence>
<dbReference type="SFLD" id="SFLDS00029">
    <property type="entry name" value="Radical_SAM"/>
    <property type="match status" value="1"/>
</dbReference>
<dbReference type="GO" id="GO:0102521">
    <property type="term" value="F:tRNA-4-demethylwyosine synthase activity"/>
    <property type="evidence" value="ECO:0007669"/>
    <property type="project" value="UniProtKB-EC"/>
</dbReference>
<dbReference type="InterPro" id="IPR013785">
    <property type="entry name" value="Aldolase_TIM"/>
</dbReference>
<dbReference type="Pfam" id="PF04055">
    <property type="entry name" value="Radical_SAM"/>
    <property type="match status" value="1"/>
</dbReference>
<dbReference type="Gene3D" id="3.20.20.70">
    <property type="entry name" value="Aldolase class I"/>
    <property type="match status" value="1"/>
</dbReference>
<protein>
    <recommendedName>
        <fullName evidence="4">tRNA 4-demethylwyosine synthase (AdoMet-dependent)</fullName>
        <ecNumber evidence="4">4.1.3.44</ecNumber>
    </recommendedName>
</protein>
<evidence type="ECO:0000256" key="2">
    <source>
        <dbReference type="ARBA" id="ARBA00004797"/>
    </source>
</evidence>
<dbReference type="InterPro" id="IPR007197">
    <property type="entry name" value="rSAM"/>
</dbReference>
<evidence type="ECO:0000256" key="3">
    <source>
        <dbReference type="ARBA" id="ARBA00010115"/>
    </source>
</evidence>
<dbReference type="SFLD" id="SFLDF00284">
    <property type="entry name" value="tRNA_wybutosine-synthesizing"/>
    <property type="match status" value="1"/>
</dbReference>
<dbReference type="RefSeq" id="XP_002295727.1">
    <property type="nucleotide sequence ID" value="XM_002295691.1"/>
</dbReference>
<evidence type="ECO:0000256" key="10">
    <source>
        <dbReference type="ARBA" id="ARBA00023014"/>
    </source>
</evidence>
<reference evidence="16 17" key="2">
    <citation type="journal article" date="2008" name="Nature">
        <title>The Phaeodactylum genome reveals the evolutionary history of diatom genomes.</title>
        <authorList>
            <person name="Bowler C."/>
            <person name="Allen A.E."/>
            <person name="Badger J.H."/>
            <person name="Grimwood J."/>
            <person name="Jabbari K."/>
            <person name="Kuo A."/>
            <person name="Maheswari U."/>
            <person name="Martens C."/>
            <person name="Maumus F."/>
            <person name="Otillar R.P."/>
            <person name="Rayko E."/>
            <person name="Salamov A."/>
            <person name="Vandepoele K."/>
            <person name="Beszteri B."/>
            <person name="Gruber A."/>
            <person name="Heijde M."/>
            <person name="Katinka M."/>
            <person name="Mock T."/>
            <person name="Valentin K."/>
            <person name="Verret F."/>
            <person name="Berges J.A."/>
            <person name="Brownlee C."/>
            <person name="Cadoret J.P."/>
            <person name="Chiovitti A."/>
            <person name="Choi C.J."/>
            <person name="Coesel S."/>
            <person name="De Martino A."/>
            <person name="Detter J.C."/>
            <person name="Durkin C."/>
            <person name="Falciatore A."/>
            <person name="Fournet J."/>
            <person name="Haruta M."/>
            <person name="Huysman M.J."/>
            <person name="Jenkins B.D."/>
            <person name="Jiroutova K."/>
            <person name="Jorgensen R.E."/>
            <person name="Joubert Y."/>
            <person name="Kaplan A."/>
            <person name="Kroger N."/>
            <person name="Kroth P.G."/>
            <person name="La Roche J."/>
            <person name="Lindquist E."/>
            <person name="Lommer M."/>
            <person name="Martin-Jezequel V."/>
            <person name="Lopez P.J."/>
            <person name="Lucas S."/>
            <person name="Mangogna M."/>
            <person name="McGinnis K."/>
            <person name="Medlin L.K."/>
            <person name="Montsant A."/>
            <person name="Oudot-Le Secq M.P."/>
            <person name="Napoli C."/>
            <person name="Obornik M."/>
            <person name="Parker M.S."/>
            <person name="Petit J.L."/>
            <person name="Porcel B.M."/>
            <person name="Poulsen N."/>
            <person name="Robison M."/>
            <person name="Rychlewski L."/>
            <person name="Rynearson T.A."/>
            <person name="Schmutz J."/>
            <person name="Shapiro H."/>
            <person name="Siaut M."/>
            <person name="Stanley M."/>
            <person name="Sussman M.R."/>
            <person name="Taylor A.R."/>
            <person name="Vardi A."/>
            <person name="von Dassow P."/>
            <person name="Vyverman W."/>
            <person name="Willis A."/>
            <person name="Wyrwicz L.S."/>
            <person name="Rokhsar D.S."/>
            <person name="Weissenbach J."/>
            <person name="Armbrust E.V."/>
            <person name="Green B.R."/>
            <person name="Van de Peer Y."/>
            <person name="Grigoriev I.V."/>
        </authorList>
    </citation>
    <scope>NUCLEOTIDE SEQUENCE [LARGE SCALE GENOMIC DNA]</scope>
    <source>
        <strain evidence="16 17">CCMP1335</strain>
    </source>
</reference>
<keyword evidence="11" id="KW-0456">Lyase</keyword>
<dbReference type="SFLD" id="SFLDG01071">
    <property type="entry name" value="tRNA_wybutosine-synthesizing"/>
    <property type="match status" value="1"/>
</dbReference>
<keyword evidence="6" id="KW-0949">S-adenosyl-L-methionine</keyword>
<dbReference type="InterPro" id="IPR034556">
    <property type="entry name" value="tRNA_wybutosine-synthase"/>
</dbReference>
<dbReference type="HOGENOM" id="CLU_007952_3_1_1"/>
<dbReference type="InParanoid" id="B5YME4"/>
<dbReference type="SUPFAM" id="SSF102114">
    <property type="entry name" value="Radical SAM enzymes"/>
    <property type="match status" value="1"/>
</dbReference>
<keyword evidence="7" id="KW-0819">tRNA processing</keyword>
<dbReference type="InterPro" id="IPR058240">
    <property type="entry name" value="rSAM_sf"/>
</dbReference>
<name>B5YME4_THAPS</name>
<dbReference type="Gene3D" id="3.40.50.360">
    <property type="match status" value="1"/>
</dbReference>
<organism evidence="16 17">
    <name type="scientific">Thalassiosira pseudonana</name>
    <name type="common">Marine diatom</name>
    <name type="synonym">Cyclotella nana</name>
    <dbReference type="NCBI Taxonomy" id="35128"/>
    <lineage>
        <taxon>Eukaryota</taxon>
        <taxon>Sar</taxon>
        <taxon>Stramenopiles</taxon>
        <taxon>Ochrophyta</taxon>
        <taxon>Bacillariophyta</taxon>
        <taxon>Coscinodiscophyceae</taxon>
        <taxon>Thalassiosirophycidae</taxon>
        <taxon>Thalassiosirales</taxon>
        <taxon>Thalassiosiraceae</taxon>
        <taxon>Thalassiosira</taxon>
    </lineage>
</organism>
<dbReference type="UniPathway" id="UPA00375"/>
<evidence type="ECO:0000259" key="15">
    <source>
        <dbReference type="PROSITE" id="PS51918"/>
    </source>
</evidence>
<evidence type="ECO:0000259" key="14">
    <source>
        <dbReference type="PROSITE" id="PS50902"/>
    </source>
</evidence>
<dbReference type="InterPro" id="IPR008254">
    <property type="entry name" value="Flavodoxin/NO_synth"/>
</dbReference>
<feature type="region of interest" description="Disordered" evidence="13">
    <location>
        <begin position="120"/>
        <end position="146"/>
    </location>
</feature>
<dbReference type="SUPFAM" id="SSF52218">
    <property type="entry name" value="Flavoproteins"/>
    <property type="match status" value="1"/>
</dbReference>